<evidence type="ECO:0000313" key="2">
    <source>
        <dbReference type="EMBL" id="CAE8606356.1"/>
    </source>
</evidence>
<dbReference type="AlphaFoldDB" id="A0A813F1S0"/>
<evidence type="ECO:0000313" key="3">
    <source>
        <dbReference type="Proteomes" id="UP000654075"/>
    </source>
</evidence>
<feature type="compositionally biased region" description="Basic and acidic residues" evidence="1">
    <location>
        <begin position="672"/>
        <end position="684"/>
    </location>
</feature>
<dbReference type="OrthoDB" id="443078at2759"/>
<feature type="compositionally biased region" description="Polar residues" evidence="1">
    <location>
        <begin position="628"/>
        <end position="654"/>
    </location>
</feature>
<gene>
    <name evidence="2" type="ORF">PGLA1383_LOCUS24340</name>
</gene>
<protein>
    <submittedName>
        <fullName evidence="2">Uncharacterized protein</fullName>
    </submittedName>
</protein>
<proteinExistence type="predicted"/>
<reference evidence="2" key="1">
    <citation type="submission" date="2021-02" db="EMBL/GenBank/DDBJ databases">
        <authorList>
            <person name="Dougan E. K."/>
            <person name="Rhodes N."/>
            <person name="Thang M."/>
            <person name="Chan C."/>
        </authorList>
    </citation>
    <scope>NUCLEOTIDE SEQUENCE</scope>
</reference>
<organism evidence="2 3">
    <name type="scientific">Polarella glacialis</name>
    <name type="common">Dinoflagellate</name>
    <dbReference type="NCBI Taxonomy" id="89957"/>
    <lineage>
        <taxon>Eukaryota</taxon>
        <taxon>Sar</taxon>
        <taxon>Alveolata</taxon>
        <taxon>Dinophyceae</taxon>
        <taxon>Suessiales</taxon>
        <taxon>Suessiaceae</taxon>
        <taxon>Polarella</taxon>
    </lineage>
</organism>
<evidence type="ECO:0000256" key="1">
    <source>
        <dbReference type="SAM" id="MobiDB-lite"/>
    </source>
</evidence>
<dbReference type="EMBL" id="CAJNNV010019089">
    <property type="protein sequence ID" value="CAE8606356.1"/>
    <property type="molecule type" value="Genomic_DNA"/>
</dbReference>
<feature type="region of interest" description="Disordered" evidence="1">
    <location>
        <begin position="623"/>
        <end position="761"/>
    </location>
</feature>
<name>A0A813F1S0_POLGL</name>
<accession>A0A813F1S0</accession>
<dbReference type="Proteomes" id="UP000654075">
    <property type="component" value="Unassembled WGS sequence"/>
</dbReference>
<comment type="caution">
    <text evidence="2">The sequence shown here is derived from an EMBL/GenBank/DDBJ whole genome shotgun (WGS) entry which is preliminary data.</text>
</comment>
<keyword evidence="3" id="KW-1185">Reference proteome</keyword>
<sequence length="804" mass="87506">MMDATAKRPKSEGDQRQEGVSMTQLMLFIYPSNLEHPESTGRLELFARYGPVDENGKLRGGIAGNHCHTDLEVRQMIKHETREMLFHLFKKPRDTVEVIVDSLMPASMKYNYTWAEVKQLLKDVPVDSNGRLSFREMQKVILGTQKARLQALLKEGGVFQERAKHPYQSNPAVALMAPFNKKKLNDQEEQQMKMHRLSRYCTVVAGLEDQNLTSQLQANVSLCRDLGSVNDRWDRYCALRRVGKTSYVQARNIPHAGIGCMDDGLADKQGGASSLVSSGYAKGSILFGCERHESNNNMSRQLRQLQRGDAVIYLTELIVTSQAGRGDSDVAVEDVDVWCHLVNSTVQPGPNRSEIQPLPLPCCQKEVCGRCLRLLVRRAPLALRGSGLLPGIGVTEPVPAPRCPWCRRSWDSWDSLSSGYEAASGAVGGSSGSRAGAALTSGSALSLAFEAAAVRRGVLAELAASRSGSEALRRLAVLLLLAPRLRIALDATLEAVLDFAASSASATGNTAMRMAVAVTVGLCKEWPKVVPLSLSRALLRYWQDLRHDVNAGAPPTAVDDESAVADLVSQLALAGVLRPATLLRPLRLNHRATSPAQGRFVCVLLLRLERAFGRAALRQELWAEEESSPGSSLRSFAPGAQTSEQLQSNCSPEQSPLEGSGGSCQAQASNEEQLHAPGTDKESLVEEPGELMAESGQAQREPDSESRMRREDELAVGSASEDVGDNLADHGSSCSRRQPVAAADSEAEKRGTEEDEDEIGIFPLDGHPANVMFVRRLFESCGLHWLCGHESFSTLAMLSDSEDC</sequence>
<feature type="compositionally biased region" description="Basic and acidic residues" evidence="1">
    <location>
        <begin position="700"/>
        <end position="713"/>
    </location>
</feature>